<evidence type="ECO:0000313" key="5">
    <source>
        <dbReference type="EMBL" id="UGS25252.1"/>
    </source>
</evidence>
<keyword evidence="3" id="KW-0804">Transcription</keyword>
<dbReference type="PANTHER" id="PTHR30146">
    <property type="entry name" value="LACI-RELATED TRANSCRIPTIONAL REPRESSOR"/>
    <property type="match status" value="1"/>
</dbReference>
<dbReference type="InterPro" id="IPR046335">
    <property type="entry name" value="LacI/GalR-like_sensor"/>
</dbReference>
<dbReference type="Pfam" id="PF13377">
    <property type="entry name" value="Peripla_BP_3"/>
    <property type="match status" value="1"/>
</dbReference>
<keyword evidence="2" id="KW-0238">DNA-binding</keyword>
<dbReference type="Gene3D" id="3.40.50.2300">
    <property type="match status" value="2"/>
</dbReference>
<name>A0ABY3RRY1_9MICO</name>
<dbReference type="Gene3D" id="1.10.260.40">
    <property type="entry name" value="lambda repressor-like DNA-binding domains"/>
    <property type="match status" value="1"/>
</dbReference>
<dbReference type="PANTHER" id="PTHR30146:SF153">
    <property type="entry name" value="LACTOSE OPERON REPRESSOR"/>
    <property type="match status" value="1"/>
</dbReference>
<dbReference type="InterPro" id="IPR010982">
    <property type="entry name" value="Lambda_DNA-bd_dom_sf"/>
</dbReference>
<dbReference type="SMART" id="SM00354">
    <property type="entry name" value="HTH_LACI"/>
    <property type="match status" value="1"/>
</dbReference>
<dbReference type="SUPFAM" id="SSF53822">
    <property type="entry name" value="Periplasmic binding protein-like I"/>
    <property type="match status" value="1"/>
</dbReference>
<evidence type="ECO:0000313" key="6">
    <source>
        <dbReference type="Proteomes" id="UP001199642"/>
    </source>
</evidence>
<dbReference type="RefSeq" id="WP_067249834.1">
    <property type="nucleotide sequence ID" value="NZ_CP082781.1"/>
</dbReference>
<evidence type="ECO:0000256" key="2">
    <source>
        <dbReference type="ARBA" id="ARBA00023125"/>
    </source>
</evidence>
<evidence type="ECO:0000256" key="1">
    <source>
        <dbReference type="ARBA" id="ARBA00023015"/>
    </source>
</evidence>
<dbReference type="PROSITE" id="PS50932">
    <property type="entry name" value="HTH_LACI_2"/>
    <property type="match status" value="1"/>
</dbReference>
<keyword evidence="6" id="KW-1185">Reference proteome</keyword>
<keyword evidence="1" id="KW-0805">Transcription regulation</keyword>
<feature type="domain" description="HTH lacI-type" evidence="4">
    <location>
        <begin position="8"/>
        <end position="62"/>
    </location>
</feature>
<dbReference type="EMBL" id="CP082781">
    <property type="protein sequence ID" value="UGS25252.1"/>
    <property type="molecule type" value="Genomic_DNA"/>
</dbReference>
<dbReference type="CDD" id="cd06267">
    <property type="entry name" value="PBP1_LacI_sugar_binding-like"/>
    <property type="match status" value="1"/>
</dbReference>
<organism evidence="5 6">
    <name type="scientific">Microbacterium resistens</name>
    <dbReference type="NCBI Taxonomy" id="156977"/>
    <lineage>
        <taxon>Bacteria</taxon>
        <taxon>Bacillati</taxon>
        <taxon>Actinomycetota</taxon>
        <taxon>Actinomycetes</taxon>
        <taxon>Micrococcales</taxon>
        <taxon>Microbacteriaceae</taxon>
        <taxon>Microbacterium</taxon>
    </lineage>
</organism>
<sequence>MKPRMGAVTIYSVAERAGVSISTVSLVMNAPHRVSPATRERVVAAAAELGYRRRADHRSESGQLRVAVAAPFSSYPSYYRRLTGMLARARDTTIDLMVHDLDSAAAADSPLLDALPARPGVDGVIVMGVPLSPAAVRASRAAGLPVVLVDVRSARPRGGDLPGVLVDDLLGGRLLGEHLRERGHDRVLFVHEPQLSRDYVSAGMLRAEGVAESLALDEVAVAPDDGLERVVRAVETSGATAVVANHDALAVRVHGVLRASGRRIPEDVALAGYDDGDLAAGLGLTTVRQPFEESGRAAIDLLLAAIAGEGASISRVDLAPSLVVRATT</sequence>
<proteinExistence type="predicted"/>
<dbReference type="CDD" id="cd01392">
    <property type="entry name" value="HTH_LacI"/>
    <property type="match status" value="1"/>
</dbReference>
<gene>
    <name evidence="5" type="ORF">K8F61_11175</name>
</gene>
<evidence type="ECO:0000256" key="3">
    <source>
        <dbReference type="ARBA" id="ARBA00023163"/>
    </source>
</evidence>
<evidence type="ECO:0000259" key="4">
    <source>
        <dbReference type="PROSITE" id="PS50932"/>
    </source>
</evidence>
<reference evidence="5 6" key="1">
    <citation type="submission" date="2023-01" db="EMBL/GenBank/DDBJ databases">
        <title>Characterization of estradiol degrading bacteria Microbacterium sp. MZT7 and reveal degrading genes through genome analysis.</title>
        <authorList>
            <person name="Hao P."/>
            <person name="Gao Y."/>
        </authorList>
    </citation>
    <scope>NUCLEOTIDE SEQUENCE [LARGE SCALE GENOMIC DNA]</scope>
    <source>
        <strain evidence="5 6">MZT7</strain>
    </source>
</reference>
<dbReference type="InterPro" id="IPR028082">
    <property type="entry name" value="Peripla_BP_I"/>
</dbReference>
<dbReference type="InterPro" id="IPR000843">
    <property type="entry name" value="HTH_LacI"/>
</dbReference>
<accession>A0ABY3RRY1</accession>
<dbReference type="Proteomes" id="UP001199642">
    <property type="component" value="Chromosome"/>
</dbReference>
<protein>
    <submittedName>
        <fullName evidence="5">LacI family transcriptional regulator</fullName>
    </submittedName>
</protein>
<dbReference type="Pfam" id="PF00356">
    <property type="entry name" value="LacI"/>
    <property type="match status" value="1"/>
</dbReference>
<dbReference type="SUPFAM" id="SSF47413">
    <property type="entry name" value="lambda repressor-like DNA-binding domains"/>
    <property type="match status" value="1"/>
</dbReference>